<dbReference type="Proteomes" id="UP000292027">
    <property type="component" value="Unassembled WGS sequence"/>
</dbReference>
<comment type="caution">
    <text evidence="1">The sequence shown here is derived from an EMBL/GenBank/DDBJ whole genome shotgun (WGS) entry which is preliminary data.</text>
</comment>
<dbReference type="AlphaFoldDB" id="A0A4V2FX70"/>
<organism evidence="1 2">
    <name type="scientific">Kribbella rubisoli</name>
    <dbReference type="NCBI Taxonomy" id="3075929"/>
    <lineage>
        <taxon>Bacteria</taxon>
        <taxon>Bacillati</taxon>
        <taxon>Actinomycetota</taxon>
        <taxon>Actinomycetes</taxon>
        <taxon>Propionibacteriales</taxon>
        <taxon>Kribbellaceae</taxon>
        <taxon>Kribbella</taxon>
    </lineage>
</organism>
<accession>A0A4V2FX70</accession>
<gene>
    <name evidence="1" type="ORF">EV645_5808</name>
</gene>
<sequence length="87" mass="9358">MAGAKARYVVALAAVVLRGLSAAVLRLQSDHKAVPVAASRSKRVTFSADFRSTARSARSTKMWFLTDEKATAPAERCQLEFGREGCG</sequence>
<reference evidence="1 2" key="1">
    <citation type="journal article" date="2015" name="Stand. Genomic Sci.">
        <title>Genomic Encyclopedia of Bacterial and Archaeal Type Strains, Phase III: the genomes of soil and plant-associated and newly described type strains.</title>
        <authorList>
            <person name="Whitman W.B."/>
            <person name="Woyke T."/>
            <person name="Klenk H.P."/>
            <person name="Zhou Y."/>
            <person name="Lilburn T.G."/>
            <person name="Beck B.J."/>
            <person name="De Vos P."/>
            <person name="Vandamme P."/>
            <person name="Eisen J.A."/>
            <person name="Garrity G."/>
            <person name="Hugenholtz P."/>
            <person name="Kyrpides N.C."/>
        </authorList>
    </citation>
    <scope>NUCLEOTIDE SEQUENCE [LARGE SCALE GENOMIC DNA]</scope>
    <source>
        <strain evidence="1 2">VKM Ac-2540</strain>
    </source>
</reference>
<dbReference type="RefSeq" id="WP_130447119.1">
    <property type="nucleotide sequence ID" value="NZ_SHKR01000014.1"/>
</dbReference>
<protein>
    <submittedName>
        <fullName evidence="1">Uncharacterized protein</fullName>
    </submittedName>
</protein>
<keyword evidence="2" id="KW-1185">Reference proteome</keyword>
<name>A0A4V2FX70_9ACTN</name>
<evidence type="ECO:0000313" key="1">
    <source>
        <dbReference type="EMBL" id="RZU12536.1"/>
    </source>
</evidence>
<dbReference type="EMBL" id="SHKR01000014">
    <property type="protein sequence ID" value="RZU12536.1"/>
    <property type="molecule type" value="Genomic_DNA"/>
</dbReference>
<evidence type="ECO:0000313" key="2">
    <source>
        <dbReference type="Proteomes" id="UP000292027"/>
    </source>
</evidence>
<proteinExistence type="predicted"/>